<dbReference type="EMBL" id="HG792018">
    <property type="protein sequence ID" value="CDM35935.1"/>
    <property type="molecule type" value="Genomic_DNA"/>
</dbReference>
<protein>
    <submittedName>
        <fullName evidence="1">Genomic scaffold, ProqFM164S04</fullName>
    </submittedName>
</protein>
<proteinExistence type="predicted"/>
<dbReference type="Proteomes" id="UP000030686">
    <property type="component" value="Unassembled WGS sequence"/>
</dbReference>
<name>W6QHN1_PENRF</name>
<gene>
    <name evidence="1" type="ORF">PROQFM164_S04g000816</name>
</gene>
<evidence type="ECO:0000313" key="2">
    <source>
        <dbReference type="Proteomes" id="UP000030686"/>
    </source>
</evidence>
<organism evidence="1 2">
    <name type="scientific">Penicillium roqueforti (strain FM164)</name>
    <dbReference type="NCBI Taxonomy" id="1365484"/>
    <lineage>
        <taxon>Eukaryota</taxon>
        <taxon>Fungi</taxon>
        <taxon>Dikarya</taxon>
        <taxon>Ascomycota</taxon>
        <taxon>Pezizomycotina</taxon>
        <taxon>Eurotiomycetes</taxon>
        <taxon>Eurotiomycetidae</taxon>
        <taxon>Eurotiales</taxon>
        <taxon>Aspergillaceae</taxon>
        <taxon>Penicillium</taxon>
    </lineage>
</organism>
<accession>W6QHN1</accession>
<keyword evidence="2" id="KW-1185">Reference proteome</keyword>
<sequence>MMWSSGRLTSSLKTRSYILVFMFRFLRPVDFIGVCRSVYRSIPEDPLILTIYCSEGIGIPT</sequence>
<evidence type="ECO:0000313" key="1">
    <source>
        <dbReference type="EMBL" id="CDM35935.1"/>
    </source>
</evidence>
<reference evidence="1" key="1">
    <citation type="journal article" date="2014" name="Nat. Commun.">
        <title>Multiple recent horizontal transfers of a large genomic region in cheese making fungi.</title>
        <authorList>
            <person name="Cheeseman K."/>
            <person name="Ropars J."/>
            <person name="Renault P."/>
            <person name="Dupont J."/>
            <person name="Gouzy J."/>
            <person name="Branca A."/>
            <person name="Abraham A.L."/>
            <person name="Ceppi M."/>
            <person name="Conseiller E."/>
            <person name="Debuchy R."/>
            <person name="Malagnac F."/>
            <person name="Goarin A."/>
            <person name="Silar P."/>
            <person name="Lacoste S."/>
            <person name="Sallet E."/>
            <person name="Bensimon A."/>
            <person name="Giraud T."/>
            <person name="Brygoo Y."/>
        </authorList>
    </citation>
    <scope>NUCLEOTIDE SEQUENCE [LARGE SCALE GENOMIC DNA]</scope>
    <source>
        <strain evidence="1">FM164</strain>
    </source>
</reference>
<dbReference type="AlphaFoldDB" id="W6QHN1"/>